<evidence type="ECO:0000313" key="2">
    <source>
        <dbReference type="EMBL" id="KOF63232.1"/>
    </source>
</evidence>
<name>A0A0L8FHY1_OCTBM</name>
<feature type="transmembrane region" description="Helical" evidence="1">
    <location>
        <begin position="187"/>
        <end position="207"/>
    </location>
</feature>
<feature type="transmembrane region" description="Helical" evidence="1">
    <location>
        <begin position="120"/>
        <end position="139"/>
    </location>
</feature>
<gene>
    <name evidence="2" type="ORF">OCBIM_22019825mg</name>
</gene>
<proteinExistence type="predicted"/>
<accession>A0A0L8FHY1</accession>
<feature type="transmembrane region" description="Helical" evidence="1">
    <location>
        <begin position="91"/>
        <end position="108"/>
    </location>
</feature>
<evidence type="ECO:0000256" key="1">
    <source>
        <dbReference type="SAM" id="Phobius"/>
    </source>
</evidence>
<dbReference type="EMBL" id="KQ431332">
    <property type="protein sequence ID" value="KOF63232.1"/>
    <property type="molecule type" value="Genomic_DNA"/>
</dbReference>
<dbReference type="AlphaFoldDB" id="A0A0L8FHY1"/>
<reference evidence="2" key="1">
    <citation type="submission" date="2015-07" db="EMBL/GenBank/DDBJ databases">
        <title>MeaNS - Measles Nucleotide Surveillance Program.</title>
        <authorList>
            <person name="Tran T."/>
            <person name="Druce J."/>
        </authorList>
    </citation>
    <scope>NUCLEOTIDE SEQUENCE</scope>
    <source>
        <strain evidence="2">UCB-OBI-ISO-001</strain>
        <tissue evidence="2">Gonad</tissue>
    </source>
</reference>
<feature type="transmembrane region" description="Helical" evidence="1">
    <location>
        <begin position="270"/>
        <end position="290"/>
    </location>
</feature>
<protein>
    <submittedName>
        <fullName evidence="2">Uncharacterized protein</fullName>
    </submittedName>
</protein>
<keyword evidence="1" id="KW-1133">Transmembrane helix</keyword>
<sequence length="561" mass="65280">MDRNKLQSQISFLQDVTLSVQFLIPFIGLSTLRDWEFLSLFGCRKSNVPLIPDSENARLAQFPLFPCREMCKNIEYVDNLLKDIQTCLKQTIIWATIFVLMCSLYCCLSKVCKLEKRVNLLNLWLKTSTTGFCLQIFYYRYSFKSFLKFVNFLSRSFLLFGKWTKTVIGGQLYNDIIDYIPTIIDKVIVLIAMLITTATLVLIKHVWKKRRQVQRKRLICKNSMKVETKTISLFDISAASLDCDILNLKNQIILAGQRQISVNSKGQPKLLANIFATVFMDFIYSQVMLLCRSVARKHDLNDSESMLLRWTCFSITNTLYEAKGNLSQSSHKIDTLLKLGSMLNSNSQTFRLLGNSKGINSVDIGEQDIFFNIFFEEDHIILRSKVFDIPSITCSDDRLTLSHSRHFPLPQRLQRRLTDYKVMSFYGSAQRINEAINDFEKKAVQFLKGPFIIEDKPNKRSELQKITATKFSEVTTLLKRPLVQNNTENILEWKPVEADVKESFLRNRNGKHLLNNFTYLLQSERERESRKQVSRVNLKKKPDFKESFSDLRAKIEHMRNK</sequence>
<keyword evidence="1" id="KW-0812">Transmembrane</keyword>
<keyword evidence="1" id="KW-0472">Membrane</keyword>
<organism evidence="2">
    <name type="scientific">Octopus bimaculoides</name>
    <name type="common">California two-spotted octopus</name>
    <dbReference type="NCBI Taxonomy" id="37653"/>
    <lineage>
        <taxon>Eukaryota</taxon>
        <taxon>Metazoa</taxon>
        <taxon>Spiralia</taxon>
        <taxon>Lophotrochozoa</taxon>
        <taxon>Mollusca</taxon>
        <taxon>Cephalopoda</taxon>
        <taxon>Coleoidea</taxon>
        <taxon>Octopodiformes</taxon>
        <taxon>Octopoda</taxon>
        <taxon>Incirrata</taxon>
        <taxon>Octopodidae</taxon>
        <taxon>Octopus</taxon>
    </lineage>
</organism>